<dbReference type="PATRIC" id="fig|1217721.7.peg.2622"/>
<keyword evidence="2" id="KW-1133">Transmembrane helix</keyword>
<evidence type="ECO:0000313" key="3">
    <source>
        <dbReference type="EMBL" id="AIF48066.1"/>
    </source>
</evidence>
<evidence type="ECO:0000256" key="2">
    <source>
        <dbReference type="SAM" id="Phobius"/>
    </source>
</evidence>
<dbReference type="NCBIfam" id="TIGR00847">
    <property type="entry name" value="ccoS"/>
    <property type="match status" value="1"/>
</dbReference>
<feature type="transmembrane region" description="Helical" evidence="2">
    <location>
        <begin position="6"/>
        <end position="26"/>
    </location>
</feature>
<dbReference type="STRING" id="1217721.HY57_12735"/>
<keyword evidence="4" id="KW-1185">Reference proteome</keyword>
<dbReference type="PANTHER" id="PTHR41532:SF1">
    <property type="entry name" value="FIXS PROTEIN"/>
    <property type="match status" value="1"/>
</dbReference>
<dbReference type="InterPro" id="IPR004714">
    <property type="entry name" value="Cyt_oxidase_maturation_cbb3"/>
</dbReference>
<keyword evidence="2" id="KW-0472">Membrane</keyword>
<evidence type="ECO:0000256" key="1">
    <source>
        <dbReference type="SAM" id="MobiDB-lite"/>
    </source>
</evidence>
<dbReference type="HOGENOM" id="CLU_176840_1_2_6"/>
<dbReference type="AlphaFoldDB" id="A0A075K152"/>
<reference evidence="3 4" key="1">
    <citation type="submission" date="2014-07" db="EMBL/GenBank/DDBJ databases">
        <title>Complete Genome Sequence of Dyella japonica Strain A8 Isolated from Malaysian Tropical Soil.</title>
        <authorList>
            <person name="Hui R.K.H."/>
            <person name="Chen J.-W."/>
            <person name="Chan K.-G."/>
            <person name="Leung F.C.C."/>
        </authorList>
    </citation>
    <scope>NUCLEOTIDE SEQUENCE [LARGE SCALE GENOMIC DNA]</scope>
    <source>
        <strain evidence="3 4">A8</strain>
    </source>
</reference>
<dbReference type="OrthoDB" id="9802763at2"/>
<accession>A0A075K152</accession>
<dbReference type="PANTHER" id="PTHR41532">
    <property type="entry name" value="FIXS PROTEIN"/>
    <property type="match status" value="1"/>
</dbReference>
<protein>
    <recommendedName>
        <fullName evidence="5">Cytochrome oxidase maturation protein Cbb3</fullName>
    </recommendedName>
</protein>
<evidence type="ECO:0000313" key="4">
    <source>
        <dbReference type="Proteomes" id="UP000027987"/>
    </source>
</evidence>
<proteinExistence type="predicted"/>
<dbReference type="KEGG" id="dja:HY57_12735"/>
<dbReference type="Pfam" id="PF03597">
    <property type="entry name" value="FixS"/>
    <property type="match status" value="1"/>
</dbReference>
<name>A0A075K152_9GAMM</name>
<gene>
    <name evidence="3" type="ORF">HY57_12735</name>
</gene>
<evidence type="ECO:0008006" key="5">
    <source>
        <dbReference type="Google" id="ProtNLM"/>
    </source>
</evidence>
<organism evidence="3 4">
    <name type="scientific">Dyella japonica A8</name>
    <dbReference type="NCBI Taxonomy" id="1217721"/>
    <lineage>
        <taxon>Bacteria</taxon>
        <taxon>Pseudomonadati</taxon>
        <taxon>Pseudomonadota</taxon>
        <taxon>Gammaproteobacteria</taxon>
        <taxon>Lysobacterales</taxon>
        <taxon>Rhodanobacteraceae</taxon>
        <taxon>Dyella</taxon>
    </lineage>
</organism>
<sequence length="69" mass="7503">MNIILVLIPVTFMIVAVAIGVFFWAANHQQFDDLESPGVLPLMEERDANVAAQPADEPEPAKDGFTPPP</sequence>
<dbReference type="EMBL" id="CP008884">
    <property type="protein sequence ID" value="AIF48066.1"/>
    <property type="molecule type" value="Genomic_DNA"/>
</dbReference>
<keyword evidence="2" id="KW-0812">Transmembrane</keyword>
<dbReference type="RefSeq" id="WP_019467233.1">
    <property type="nucleotide sequence ID" value="NZ_ALOY01000182.1"/>
</dbReference>
<dbReference type="Proteomes" id="UP000027987">
    <property type="component" value="Chromosome"/>
</dbReference>
<feature type="region of interest" description="Disordered" evidence="1">
    <location>
        <begin position="47"/>
        <end position="69"/>
    </location>
</feature>